<dbReference type="PANTHER" id="PTHR12316:SF20">
    <property type="entry name" value="NINJURIN-A"/>
    <property type="match status" value="1"/>
</dbReference>
<accession>A0A067QKM5</accession>
<evidence type="ECO:0000256" key="7">
    <source>
        <dbReference type="SAM" id="MobiDB-lite"/>
    </source>
</evidence>
<evidence type="ECO:0000313" key="10">
    <source>
        <dbReference type="Proteomes" id="UP000027135"/>
    </source>
</evidence>
<keyword evidence="3 8" id="KW-0812">Transmembrane</keyword>
<feature type="transmembrane region" description="Helical" evidence="8">
    <location>
        <begin position="232"/>
        <end position="253"/>
    </location>
</feature>
<proteinExistence type="inferred from homology"/>
<evidence type="ECO:0000313" key="9">
    <source>
        <dbReference type="EMBL" id="KDR09690.1"/>
    </source>
</evidence>
<dbReference type="eggNOG" id="ENOG502S12Z">
    <property type="taxonomic scope" value="Eukaryota"/>
</dbReference>
<reference evidence="9 10" key="1">
    <citation type="journal article" date="2014" name="Nat. Commun.">
        <title>Molecular traces of alternative social organization in a termite genome.</title>
        <authorList>
            <person name="Terrapon N."/>
            <person name="Li C."/>
            <person name="Robertson H.M."/>
            <person name="Ji L."/>
            <person name="Meng X."/>
            <person name="Booth W."/>
            <person name="Chen Z."/>
            <person name="Childers C.P."/>
            <person name="Glastad K.M."/>
            <person name="Gokhale K."/>
            <person name="Gowin J."/>
            <person name="Gronenberg W."/>
            <person name="Hermansen R.A."/>
            <person name="Hu H."/>
            <person name="Hunt B.G."/>
            <person name="Huylmans A.K."/>
            <person name="Khalil S.M."/>
            <person name="Mitchell R.D."/>
            <person name="Munoz-Torres M.C."/>
            <person name="Mustard J.A."/>
            <person name="Pan H."/>
            <person name="Reese J.T."/>
            <person name="Scharf M.E."/>
            <person name="Sun F."/>
            <person name="Vogel H."/>
            <person name="Xiao J."/>
            <person name="Yang W."/>
            <person name="Yang Z."/>
            <person name="Yang Z."/>
            <person name="Zhou J."/>
            <person name="Zhu J."/>
            <person name="Brent C.S."/>
            <person name="Elsik C.G."/>
            <person name="Goodisman M.A."/>
            <person name="Liberles D.A."/>
            <person name="Roe R.M."/>
            <person name="Vargo E.L."/>
            <person name="Vilcinskas A."/>
            <person name="Wang J."/>
            <person name="Bornberg-Bauer E."/>
            <person name="Korb J."/>
            <person name="Zhang G."/>
            <person name="Liebig J."/>
        </authorList>
    </citation>
    <scope>NUCLEOTIDE SEQUENCE [LARGE SCALE GENOMIC DNA]</scope>
    <source>
        <tissue evidence="9">Whole organism</tissue>
    </source>
</reference>
<dbReference type="Pfam" id="PF04923">
    <property type="entry name" value="Ninjurin"/>
    <property type="match status" value="1"/>
</dbReference>
<comment type="similarity">
    <text evidence="2">Belongs to the ninjurin family.</text>
</comment>
<dbReference type="InParanoid" id="A0A067QKM5"/>
<name>A0A067QKM5_ZOONE</name>
<evidence type="ECO:0000256" key="8">
    <source>
        <dbReference type="SAM" id="Phobius"/>
    </source>
</evidence>
<gene>
    <name evidence="9" type="ORF">L798_15620</name>
</gene>
<feature type="transmembrane region" description="Helical" evidence="8">
    <location>
        <begin position="187"/>
        <end position="211"/>
    </location>
</feature>
<keyword evidence="4" id="KW-0130">Cell adhesion</keyword>
<dbReference type="GO" id="GO:0007155">
    <property type="term" value="P:cell adhesion"/>
    <property type="evidence" value="ECO:0007669"/>
    <property type="project" value="UniProtKB-KW"/>
</dbReference>
<dbReference type="EMBL" id="KK853224">
    <property type="protein sequence ID" value="KDR09690.1"/>
    <property type="molecule type" value="Genomic_DNA"/>
</dbReference>
<keyword evidence="6 8" id="KW-0472">Membrane</keyword>
<dbReference type="FunCoup" id="A0A067QKM5">
    <property type="interactions" value="25"/>
</dbReference>
<protein>
    <submittedName>
        <fullName evidence="9">Ninjurin-2</fullName>
    </submittedName>
</protein>
<dbReference type="PANTHER" id="PTHR12316">
    <property type="entry name" value="NINJURIN-RELATED"/>
    <property type="match status" value="1"/>
</dbReference>
<sequence>MNVSNDNLPPGRNLNPGHPDYETRSIHSTTIGPIAIGCRLTGKFNNQHYQLLNDSGGSNSKMSYPMRSLHLREDDIDDKPNIPPLAGPEIDDLDPTDSGIDDGLLPPGRPDGRRGRRPPSHTPLFPGSGVDYPAEPGLGPTVPRKGVDINVYQHKKTLAQGMMDLALLSANANQLRYVLESKGYHPYYYPSLVMISMSLILQIVVGIGLIINGRYNIKQDGDVWKADRINNFTVIGIFLVTIINVFISAFGVADSTSSVEPLNIIENFDAENATVENVTSS</sequence>
<keyword evidence="5 8" id="KW-1133">Transmembrane helix</keyword>
<dbReference type="Proteomes" id="UP000027135">
    <property type="component" value="Unassembled WGS sequence"/>
</dbReference>
<evidence type="ECO:0000256" key="4">
    <source>
        <dbReference type="ARBA" id="ARBA00022889"/>
    </source>
</evidence>
<keyword evidence="10" id="KW-1185">Reference proteome</keyword>
<dbReference type="AlphaFoldDB" id="A0A067QKM5"/>
<comment type="subcellular location">
    <subcellularLocation>
        <location evidence="1">Membrane</location>
        <topology evidence="1">Multi-pass membrane protein</topology>
    </subcellularLocation>
</comment>
<feature type="region of interest" description="Disordered" evidence="7">
    <location>
        <begin position="1"/>
        <end position="25"/>
    </location>
</feature>
<evidence type="ECO:0000256" key="5">
    <source>
        <dbReference type="ARBA" id="ARBA00022989"/>
    </source>
</evidence>
<evidence type="ECO:0000256" key="2">
    <source>
        <dbReference type="ARBA" id="ARBA00008141"/>
    </source>
</evidence>
<organism evidence="9 10">
    <name type="scientific">Zootermopsis nevadensis</name>
    <name type="common">Dampwood termite</name>
    <dbReference type="NCBI Taxonomy" id="136037"/>
    <lineage>
        <taxon>Eukaryota</taxon>
        <taxon>Metazoa</taxon>
        <taxon>Ecdysozoa</taxon>
        <taxon>Arthropoda</taxon>
        <taxon>Hexapoda</taxon>
        <taxon>Insecta</taxon>
        <taxon>Pterygota</taxon>
        <taxon>Neoptera</taxon>
        <taxon>Polyneoptera</taxon>
        <taxon>Dictyoptera</taxon>
        <taxon>Blattodea</taxon>
        <taxon>Blattoidea</taxon>
        <taxon>Termitoidae</taxon>
        <taxon>Termopsidae</taxon>
        <taxon>Zootermopsis</taxon>
    </lineage>
</organism>
<evidence type="ECO:0000256" key="3">
    <source>
        <dbReference type="ARBA" id="ARBA00022692"/>
    </source>
</evidence>
<dbReference type="InterPro" id="IPR007007">
    <property type="entry name" value="Ninjurin"/>
</dbReference>
<feature type="region of interest" description="Disordered" evidence="7">
    <location>
        <begin position="74"/>
        <end position="132"/>
    </location>
</feature>
<evidence type="ECO:0000256" key="1">
    <source>
        <dbReference type="ARBA" id="ARBA00004141"/>
    </source>
</evidence>
<dbReference type="GO" id="GO:0016020">
    <property type="term" value="C:membrane"/>
    <property type="evidence" value="ECO:0007669"/>
    <property type="project" value="UniProtKB-SubCell"/>
</dbReference>
<evidence type="ECO:0000256" key="6">
    <source>
        <dbReference type="ARBA" id="ARBA00023136"/>
    </source>
</evidence>
<dbReference type="GO" id="GO:0042246">
    <property type="term" value="P:tissue regeneration"/>
    <property type="evidence" value="ECO:0007669"/>
    <property type="project" value="InterPro"/>
</dbReference>